<evidence type="ECO:0000256" key="1">
    <source>
        <dbReference type="SAM" id="MobiDB-lite"/>
    </source>
</evidence>
<accession>A0A7V0T422</accession>
<feature type="region of interest" description="Disordered" evidence="1">
    <location>
        <begin position="19"/>
        <end position="57"/>
    </location>
</feature>
<evidence type="ECO:0000313" key="2">
    <source>
        <dbReference type="EMBL" id="HDQ98787.1"/>
    </source>
</evidence>
<organism evidence="2">
    <name type="scientific">candidate division WOR-3 bacterium</name>
    <dbReference type="NCBI Taxonomy" id="2052148"/>
    <lineage>
        <taxon>Bacteria</taxon>
        <taxon>Bacteria division WOR-3</taxon>
    </lineage>
</organism>
<reference evidence="2" key="1">
    <citation type="journal article" date="2020" name="mSystems">
        <title>Genome- and Community-Level Interaction Insights into Carbon Utilization and Element Cycling Functions of Hydrothermarchaeota in Hydrothermal Sediment.</title>
        <authorList>
            <person name="Zhou Z."/>
            <person name="Liu Y."/>
            <person name="Xu W."/>
            <person name="Pan J."/>
            <person name="Luo Z.H."/>
            <person name="Li M."/>
        </authorList>
    </citation>
    <scope>NUCLEOTIDE SEQUENCE [LARGE SCALE GENOMIC DNA]</scope>
    <source>
        <strain evidence="2">SpSt-1182</strain>
    </source>
</reference>
<protein>
    <recommendedName>
        <fullName evidence="3">DUF2279 domain-containing protein</fullName>
    </recommendedName>
</protein>
<gene>
    <name evidence="2" type="ORF">ENN51_00670</name>
</gene>
<dbReference type="Proteomes" id="UP000885672">
    <property type="component" value="Unassembled WGS sequence"/>
</dbReference>
<name>A0A7V0T422_UNCW3</name>
<proteinExistence type="predicted"/>
<sequence>MLTLLLAASLSLPAPRPSLSPFPVPRQAESPRPFGARLNDNPGLLAPDTPAGRKPVPAPPDRWLAWDKFWHFSASFVSVGAGYHLCANRLNLDHPPAAGVSLGGTFGLGLGKELLDRYGHHRRFSWKDMAANALGIAAGYLVFVHEY</sequence>
<evidence type="ECO:0008006" key="3">
    <source>
        <dbReference type="Google" id="ProtNLM"/>
    </source>
</evidence>
<dbReference type="AlphaFoldDB" id="A0A7V0T422"/>
<comment type="caution">
    <text evidence="2">The sequence shown here is derived from an EMBL/GenBank/DDBJ whole genome shotgun (WGS) entry which is preliminary data.</text>
</comment>
<dbReference type="EMBL" id="DSBX01000020">
    <property type="protein sequence ID" value="HDQ98787.1"/>
    <property type="molecule type" value="Genomic_DNA"/>
</dbReference>